<dbReference type="PANTHER" id="PTHR32071">
    <property type="entry name" value="TRANSCRIPTIONAL REGULATORY PROTEIN"/>
    <property type="match status" value="1"/>
</dbReference>
<dbReference type="InterPro" id="IPR011006">
    <property type="entry name" value="CheY-like_superfamily"/>
</dbReference>
<dbReference type="PANTHER" id="PTHR32071:SF57">
    <property type="entry name" value="C4-DICARBOXYLATE TRANSPORT TRANSCRIPTIONAL REGULATORY PROTEIN DCTD"/>
    <property type="match status" value="1"/>
</dbReference>
<dbReference type="InterPro" id="IPR025662">
    <property type="entry name" value="Sigma_54_int_dom_ATP-bd_1"/>
</dbReference>
<dbReference type="RefSeq" id="WP_145375002.1">
    <property type="nucleotide sequence ID" value="NZ_CP036276.1"/>
</dbReference>
<dbReference type="GO" id="GO:0000160">
    <property type="term" value="P:phosphorelay signal transduction system"/>
    <property type="evidence" value="ECO:0007669"/>
    <property type="project" value="InterPro"/>
</dbReference>
<dbReference type="InterPro" id="IPR058031">
    <property type="entry name" value="AAA_lid_NorR"/>
</dbReference>
<dbReference type="Pfam" id="PF25601">
    <property type="entry name" value="AAA_lid_14"/>
    <property type="match status" value="1"/>
</dbReference>
<keyword evidence="1" id="KW-0547">Nucleotide-binding</keyword>
<protein>
    <submittedName>
        <fullName evidence="9">Transcriptional regulatory protein ZraR</fullName>
    </submittedName>
</protein>
<dbReference type="Gene3D" id="3.40.50.300">
    <property type="entry name" value="P-loop containing nucleotide triphosphate hydrolases"/>
    <property type="match status" value="1"/>
</dbReference>
<comment type="caution">
    <text evidence="6">Lacks conserved residue(s) required for the propagation of feature annotation.</text>
</comment>
<dbReference type="Proteomes" id="UP000319383">
    <property type="component" value="Chromosome"/>
</dbReference>
<feature type="domain" description="Response regulatory" evidence="8">
    <location>
        <begin position="4"/>
        <end position="119"/>
    </location>
</feature>
<evidence type="ECO:0000313" key="10">
    <source>
        <dbReference type="Proteomes" id="UP000319383"/>
    </source>
</evidence>
<evidence type="ECO:0000256" key="6">
    <source>
        <dbReference type="PROSITE-ProRule" id="PRU00169"/>
    </source>
</evidence>
<evidence type="ECO:0000256" key="5">
    <source>
        <dbReference type="ARBA" id="ARBA00023163"/>
    </source>
</evidence>
<dbReference type="InterPro" id="IPR003593">
    <property type="entry name" value="AAA+_ATPase"/>
</dbReference>
<dbReference type="FunFam" id="3.40.50.300:FF:000006">
    <property type="entry name" value="DNA-binding transcriptional regulator NtrC"/>
    <property type="match status" value="1"/>
</dbReference>
<accession>A0A517ZKL5</accession>
<dbReference type="KEGG" id="sdyn:Mal52_14790"/>
<proteinExistence type="predicted"/>
<dbReference type="PROSITE" id="PS00676">
    <property type="entry name" value="SIGMA54_INTERACT_2"/>
    <property type="match status" value="1"/>
</dbReference>
<dbReference type="Gene3D" id="1.10.10.60">
    <property type="entry name" value="Homeodomain-like"/>
    <property type="match status" value="1"/>
</dbReference>
<dbReference type="GO" id="GO:0043565">
    <property type="term" value="F:sequence-specific DNA binding"/>
    <property type="evidence" value="ECO:0007669"/>
    <property type="project" value="InterPro"/>
</dbReference>
<dbReference type="SMART" id="SM00382">
    <property type="entry name" value="AAA"/>
    <property type="match status" value="1"/>
</dbReference>
<dbReference type="Gene3D" id="1.10.8.60">
    <property type="match status" value="1"/>
</dbReference>
<dbReference type="InterPro" id="IPR001789">
    <property type="entry name" value="Sig_transdc_resp-reg_receiver"/>
</dbReference>
<dbReference type="Gene3D" id="3.40.50.2300">
    <property type="match status" value="1"/>
</dbReference>
<feature type="domain" description="Sigma-54 factor interaction" evidence="7">
    <location>
        <begin position="144"/>
        <end position="373"/>
    </location>
</feature>
<dbReference type="InterPro" id="IPR002078">
    <property type="entry name" value="Sigma_54_int"/>
</dbReference>
<dbReference type="GO" id="GO:0006355">
    <property type="term" value="P:regulation of DNA-templated transcription"/>
    <property type="evidence" value="ECO:0007669"/>
    <property type="project" value="InterPro"/>
</dbReference>
<evidence type="ECO:0000313" key="9">
    <source>
        <dbReference type="EMBL" id="QDU43008.1"/>
    </source>
</evidence>
<dbReference type="PROSITE" id="PS00675">
    <property type="entry name" value="SIGMA54_INTERACT_1"/>
    <property type="match status" value="1"/>
</dbReference>
<keyword evidence="3" id="KW-0805">Transcription regulation</keyword>
<dbReference type="CDD" id="cd00009">
    <property type="entry name" value="AAA"/>
    <property type="match status" value="1"/>
</dbReference>
<name>A0A517ZKL5_9PLAN</name>
<evidence type="ECO:0000256" key="2">
    <source>
        <dbReference type="ARBA" id="ARBA00022840"/>
    </source>
</evidence>
<dbReference type="GO" id="GO:0005524">
    <property type="term" value="F:ATP binding"/>
    <property type="evidence" value="ECO:0007669"/>
    <property type="project" value="UniProtKB-KW"/>
</dbReference>
<evidence type="ECO:0000256" key="3">
    <source>
        <dbReference type="ARBA" id="ARBA00023015"/>
    </source>
</evidence>
<dbReference type="InterPro" id="IPR025944">
    <property type="entry name" value="Sigma_54_int_dom_CS"/>
</dbReference>
<dbReference type="Pfam" id="PF00158">
    <property type="entry name" value="Sigma54_activat"/>
    <property type="match status" value="1"/>
</dbReference>
<dbReference type="AlphaFoldDB" id="A0A517ZKL5"/>
<dbReference type="InterPro" id="IPR025943">
    <property type="entry name" value="Sigma_54_int_dom_ATP-bd_2"/>
</dbReference>
<reference evidence="9 10" key="1">
    <citation type="submission" date="2019-02" db="EMBL/GenBank/DDBJ databases">
        <title>Deep-cultivation of Planctomycetes and their phenomic and genomic characterization uncovers novel biology.</title>
        <authorList>
            <person name="Wiegand S."/>
            <person name="Jogler M."/>
            <person name="Boedeker C."/>
            <person name="Pinto D."/>
            <person name="Vollmers J."/>
            <person name="Rivas-Marin E."/>
            <person name="Kohn T."/>
            <person name="Peeters S.H."/>
            <person name="Heuer A."/>
            <person name="Rast P."/>
            <person name="Oberbeckmann S."/>
            <person name="Bunk B."/>
            <person name="Jeske O."/>
            <person name="Meyerdierks A."/>
            <person name="Storesund J.E."/>
            <person name="Kallscheuer N."/>
            <person name="Luecker S."/>
            <person name="Lage O.M."/>
            <person name="Pohl T."/>
            <person name="Merkel B.J."/>
            <person name="Hornburger P."/>
            <person name="Mueller R.-W."/>
            <person name="Bruemmer F."/>
            <person name="Labrenz M."/>
            <person name="Spormann A.M."/>
            <person name="Op den Camp H."/>
            <person name="Overmann J."/>
            <person name="Amann R."/>
            <person name="Jetten M.S.M."/>
            <person name="Mascher T."/>
            <person name="Medema M.H."/>
            <person name="Devos D.P."/>
            <person name="Kaster A.-K."/>
            <person name="Ovreas L."/>
            <person name="Rohde M."/>
            <person name="Galperin M.Y."/>
            <person name="Jogler C."/>
        </authorList>
    </citation>
    <scope>NUCLEOTIDE SEQUENCE [LARGE SCALE GENOMIC DNA]</scope>
    <source>
        <strain evidence="9 10">Mal52</strain>
    </source>
</reference>
<keyword evidence="2" id="KW-0067">ATP-binding</keyword>
<evidence type="ECO:0000259" key="7">
    <source>
        <dbReference type="PROSITE" id="PS50045"/>
    </source>
</evidence>
<dbReference type="Pfam" id="PF02954">
    <property type="entry name" value="HTH_8"/>
    <property type="match status" value="1"/>
</dbReference>
<evidence type="ECO:0000256" key="4">
    <source>
        <dbReference type="ARBA" id="ARBA00023125"/>
    </source>
</evidence>
<dbReference type="PROSITE" id="PS00688">
    <property type="entry name" value="SIGMA54_INTERACT_3"/>
    <property type="match status" value="1"/>
</dbReference>
<dbReference type="PROSITE" id="PS50045">
    <property type="entry name" value="SIGMA54_INTERACT_4"/>
    <property type="match status" value="1"/>
</dbReference>
<dbReference type="SUPFAM" id="SSF52540">
    <property type="entry name" value="P-loop containing nucleoside triphosphate hydrolases"/>
    <property type="match status" value="1"/>
</dbReference>
<sequence>MLLRLLLAVEPKALQQRLRRLLKDDDVIIKACSAAADPLLHELGRESCDLVIISQSVLDHSEQDILAAIETLPEPPEVIVVSEQDDADDRARLLAAGCIFVLHTGVANKVMGDALSAVFQRRRNAIDQSIASRRGMGNPQLSDFVSDSSAMQAFINVAHRVAPSDSSLLITGETGVGKERLARAIHAEGPRSGGPFIAVNCGALPETLLESELFGHEEGAFTGASRARRGWFELSHGGTVFLDEIGEMPLHLQVKLLHVLQNHEVQRLGSERLTAVDVRVIAATNRDLLHEVEEGRFRRDLYYRLGVINLSIPPLRERREDIPALAQDYVSRFRASIGRNVSSIDKDALQEMVNYSWPGNVRELINVIERAVLLCDSDTIATNDLPETITLGHSSGEPRSHAAALASGKGSQFPVEWFDLPIREARQAVVADFEKAYLIRVLQLTRGRVGEAAERAGIEPRSLFEKMRRYDLRKEDFRSNRS</sequence>
<dbReference type="PROSITE" id="PS50110">
    <property type="entry name" value="RESPONSE_REGULATORY"/>
    <property type="match status" value="1"/>
</dbReference>
<gene>
    <name evidence="9" type="primary">zraR_4</name>
    <name evidence="9" type="ORF">Mal52_14790</name>
</gene>
<keyword evidence="5" id="KW-0804">Transcription</keyword>
<keyword evidence="4" id="KW-0238">DNA-binding</keyword>
<dbReference type="InterPro" id="IPR027417">
    <property type="entry name" value="P-loop_NTPase"/>
</dbReference>
<dbReference type="InterPro" id="IPR009057">
    <property type="entry name" value="Homeodomain-like_sf"/>
</dbReference>
<dbReference type="SUPFAM" id="SSF52172">
    <property type="entry name" value="CheY-like"/>
    <property type="match status" value="1"/>
</dbReference>
<evidence type="ECO:0000256" key="1">
    <source>
        <dbReference type="ARBA" id="ARBA00022741"/>
    </source>
</evidence>
<dbReference type="InterPro" id="IPR002197">
    <property type="entry name" value="HTH_Fis"/>
</dbReference>
<dbReference type="SUPFAM" id="SSF46689">
    <property type="entry name" value="Homeodomain-like"/>
    <property type="match status" value="1"/>
</dbReference>
<keyword evidence="10" id="KW-1185">Reference proteome</keyword>
<dbReference type="EMBL" id="CP036276">
    <property type="protein sequence ID" value="QDU43008.1"/>
    <property type="molecule type" value="Genomic_DNA"/>
</dbReference>
<organism evidence="9 10">
    <name type="scientific">Symmachiella dynata</name>
    <dbReference type="NCBI Taxonomy" id="2527995"/>
    <lineage>
        <taxon>Bacteria</taxon>
        <taxon>Pseudomonadati</taxon>
        <taxon>Planctomycetota</taxon>
        <taxon>Planctomycetia</taxon>
        <taxon>Planctomycetales</taxon>
        <taxon>Planctomycetaceae</taxon>
        <taxon>Symmachiella</taxon>
    </lineage>
</organism>
<evidence type="ECO:0000259" key="8">
    <source>
        <dbReference type="PROSITE" id="PS50110"/>
    </source>
</evidence>